<dbReference type="EMBL" id="CM045768">
    <property type="protein sequence ID" value="KAI7983610.1"/>
    <property type="molecule type" value="Genomic_DNA"/>
</dbReference>
<keyword evidence="2" id="KW-1185">Reference proteome</keyword>
<evidence type="ECO:0000313" key="1">
    <source>
        <dbReference type="EMBL" id="KAI7983610.1"/>
    </source>
</evidence>
<gene>
    <name evidence="1" type="ORF">LOK49_LG15G01386</name>
</gene>
<protein>
    <submittedName>
        <fullName evidence="1">Uncharacterized protein</fullName>
    </submittedName>
</protein>
<sequence length="68" mass="7717">MMMMMMACHVIYALIHSVVSKRPFKLVKTRVLAAYDDDDGMPHYSALIHSVISKSPFKLPRNAQVEVP</sequence>
<name>A0ACC0F4U2_9ERIC</name>
<accession>A0ACC0F4U2</accession>
<reference evidence="1 2" key="1">
    <citation type="journal article" date="2022" name="Plant J.">
        <title>Chromosome-level genome of Camellia lanceoleosa provides a valuable resource for understanding genome evolution and self-incompatibility.</title>
        <authorList>
            <person name="Gong W."/>
            <person name="Xiao S."/>
            <person name="Wang L."/>
            <person name="Liao Z."/>
            <person name="Chang Y."/>
            <person name="Mo W."/>
            <person name="Hu G."/>
            <person name="Li W."/>
            <person name="Zhao G."/>
            <person name="Zhu H."/>
            <person name="Hu X."/>
            <person name="Ji K."/>
            <person name="Xiang X."/>
            <person name="Song Q."/>
            <person name="Yuan D."/>
            <person name="Jin S."/>
            <person name="Zhang L."/>
        </authorList>
    </citation>
    <scope>NUCLEOTIDE SEQUENCE [LARGE SCALE GENOMIC DNA]</scope>
    <source>
        <strain evidence="1">SQ_2022a</strain>
    </source>
</reference>
<evidence type="ECO:0000313" key="2">
    <source>
        <dbReference type="Proteomes" id="UP001060215"/>
    </source>
</evidence>
<dbReference type="Proteomes" id="UP001060215">
    <property type="component" value="Chromosome 11"/>
</dbReference>
<comment type="caution">
    <text evidence="1">The sequence shown here is derived from an EMBL/GenBank/DDBJ whole genome shotgun (WGS) entry which is preliminary data.</text>
</comment>
<proteinExistence type="predicted"/>
<organism evidence="1 2">
    <name type="scientific">Camellia lanceoleosa</name>
    <dbReference type="NCBI Taxonomy" id="1840588"/>
    <lineage>
        <taxon>Eukaryota</taxon>
        <taxon>Viridiplantae</taxon>
        <taxon>Streptophyta</taxon>
        <taxon>Embryophyta</taxon>
        <taxon>Tracheophyta</taxon>
        <taxon>Spermatophyta</taxon>
        <taxon>Magnoliopsida</taxon>
        <taxon>eudicotyledons</taxon>
        <taxon>Gunneridae</taxon>
        <taxon>Pentapetalae</taxon>
        <taxon>asterids</taxon>
        <taxon>Ericales</taxon>
        <taxon>Theaceae</taxon>
        <taxon>Camellia</taxon>
    </lineage>
</organism>